<gene>
    <name evidence="1" type="ORF">A5844_002078</name>
</gene>
<dbReference type="InterPro" id="IPR006427">
    <property type="entry name" value="Portal_HK97"/>
</dbReference>
<evidence type="ECO:0000313" key="2">
    <source>
        <dbReference type="Proteomes" id="UP000194933"/>
    </source>
</evidence>
<sequence>MGIFMRTEQRSISNIAQAVDYISMSDVSALASVQGETALLQSDIFTAVRIIASDIASSEIVLSKGKDDEVLRMLNNKPNDHMTAFSFKYAMIANLLLTGNAYALVNGDQLTFLKPSQVTVQEDEETEEIFYSVMLQNTKTILCNENEIIHFKAMTTNGKKGISPLYSLKPELNMLKNGNHLLASFFKKGVQAGGILTLKKSTLNNETKKQIRKDFEEVNAGAQNAGGVIVLDETQEFKRIEIDTKVLEMIQNNVYSTKQIAKTFGIPLSRFGMEMVNTSETEANDAYISSTLNGYKKMMCQELDWKLGIFEGEQFILFDMDFSTLKGRDRNTMFTKMIEKNNGEGVLTINEVREFYGKEPVQGGDEIYKNSASIPIEKLLS</sequence>
<evidence type="ECO:0000313" key="1">
    <source>
        <dbReference type="EMBL" id="OTP10378.1"/>
    </source>
</evidence>
<dbReference type="Proteomes" id="UP000194933">
    <property type="component" value="Unassembled WGS sequence"/>
</dbReference>
<protein>
    <submittedName>
        <fullName evidence="1">HK97 family phage portal protein</fullName>
    </submittedName>
</protein>
<keyword evidence="2" id="KW-1185">Reference proteome</keyword>
<dbReference type="InterPro" id="IPR006944">
    <property type="entry name" value="Phage/GTA_portal"/>
</dbReference>
<name>A0A242JYI2_9ENTE</name>
<organism evidence="1 2">
    <name type="scientific">Candidatus Enterococcus wittei</name>
    <dbReference type="NCBI Taxonomy" id="1987383"/>
    <lineage>
        <taxon>Bacteria</taxon>
        <taxon>Bacillati</taxon>
        <taxon>Bacillota</taxon>
        <taxon>Bacilli</taxon>
        <taxon>Lactobacillales</taxon>
        <taxon>Enterococcaceae</taxon>
        <taxon>Enterococcus</taxon>
    </lineage>
</organism>
<comment type="caution">
    <text evidence="1">The sequence shown here is derived from an EMBL/GenBank/DDBJ whole genome shotgun (WGS) entry which is preliminary data.</text>
</comment>
<dbReference type="NCBIfam" id="TIGR01537">
    <property type="entry name" value="portal_HK97"/>
    <property type="match status" value="1"/>
</dbReference>
<dbReference type="EMBL" id="NGMO01000003">
    <property type="protein sequence ID" value="OTP10378.1"/>
    <property type="molecule type" value="Genomic_DNA"/>
</dbReference>
<reference evidence="1 2" key="1">
    <citation type="submission" date="2017-05" db="EMBL/GenBank/DDBJ databases">
        <title>The Genome Sequence of Enterococcus sp. 10A9_DIV0425.</title>
        <authorList>
            <consortium name="The Broad Institute Genomics Platform"/>
            <consortium name="The Broad Institute Genomic Center for Infectious Diseases"/>
            <person name="Earl A."/>
            <person name="Manson A."/>
            <person name="Schwartman J."/>
            <person name="Gilmore M."/>
            <person name="Abouelleil A."/>
            <person name="Cao P."/>
            <person name="Chapman S."/>
            <person name="Cusick C."/>
            <person name="Shea T."/>
            <person name="Young S."/>
            <person name="Neafsey D."/>
            <person name="Nusbaum C."/>
            <person name="Birren B."/>
        </authorList>
    </citation>
    <scope>NUCLEOTIDE SEQUENCE [LARGE SCALE GENOMIC DNA]</scope>
    <source>
        <strain evidence="1 2">10A9_DIV0425</strain>
    </source>
</reference>
<dbReference type="STRING" id="1987383.A5844_002078"/>
<accession>A0A242JYI2</accession>
<proteinExistence type="predicted"/>
<dbReference type="AlphaFoldDB" id="A0A242JYI2"/>
<dbReference type="Pfam" id="PF04860">
    <property type="entry name" value="Phage_portal"/>
    <property type="match status" value="1"/>
</dbReference>